<evidence type="ECO:0000313" key="5">
    <source>
        <dbReference type="EMBL" id="GAG35409.1"/>
    </source>
</evidence>
<reference evidence="5" key="1">
    <citation type="journal article" date="2014" name="Front. Microbiol.">
        <title>High frequency of phylogenetically diverse reductive dehalogenase-homologous genes in deep subseafloor sedimentary metagenomes.</title>
        <authorList>
            <person name="Kawai M."/>
            <person name="Futagami T."/>
            <person name="Toyoda A."/>
            <person name="Takaki Y."/>
            <person name="Nishi S."/>
            <person name="Hori S."/>
            <person name="Arai W."/>
            <person name="Tsubouchi T."/>
            <person name="Morono Y."/>
            <person name="Uchiyama I."/>
            <person name="Ito T."/>
            <person name="Fujiyama A."/>
            <person name="Inagaki F."/>
            <person name="Takami H."/>
        </authorList>
    </citation>
    <scope>NUCLEOTIDE SEQUENCE</scope>
    <source>
        <strain evidence="5">Expedition CK06-06</strain>
    </source>
</reference>
<evidence type="ECO:0000259" key="4">
    <source>
        <dbReference type="Pfam" id="PF00005"/>
    </source>
</evidence>
<dbReference type="SUPFAM" id="SSF52540">
    <property type="entry name" value="P-loop containing nucleoside triphosphate hydrolases"/>
    <property type="match status" value="1"/>
</dbReference>
<dbReference type="Gene3D" id="3.40.50.300">
    <property type="entry name" value="P-loop containing nucleotide triphosphate hydrolases"/>
    <property type="match status" value="1"/>
</dbReference>
<feature type="domain" description="ABC transporter" evidence="4">
    <location>
        <begin position="26"/>
        <end position="64"/>
    </location>
</feature>
<dbReference type="InterPro" id="IPR003439">
    <property type="entry name" value="ABC_transporter-like_ATP-bd"/>
</dbReference>
<dbReference type="AlphaFoldDB" id="X0WWR9"/>
<name>X0WWR9_9ZZZZ</name>
<dbReference type="GO" id="GO:0015807">
    <property type="term" value="P:L-amino acid transport"/>
    <property type="evidence" value="ECO:0007669"/>
    <property type="project" value="TreeGrafter"/>
</dbReference>
<evidence type="ECO:0000256" key="1">
    <source>
        <dbReference type="ARBA" id="ARBA00005417"/>
    </source>
</evidence>
<dbReference type="GO" id="GO:0015658">
    <property type="term" value="F:branched-chain amino acid transmembrane transporter activity"/>
    <property type="evidence" value="ECO:0007669"/>
    <property type="project" value="TreeGrafter"/>
</dbReference>
<keyword evidence="3" id="KW-0029">Amino-acid transport</keyword>
<organism evidence="5">
    <name type="scientific">marine sediment metagenome</name>
    <dbReference type="NCBI Taxonomy" id="412755"/>
    <lineage>
        <taxon>unclassified sequences</taxon>
        <taxon>metagenomes</taxon>
        <taxon>ecological metagenomes</taxon>
    </lineage>
</organism>
<protein>
    <recommendedName>
        <fullName evidence="4">ABC transporter domain-containing protein</fullName>
    </recommendedName>
</protein>
<keyword evidence="2" id="KW-0813">Transport</keyword>
<gene>
    <name evidence="5" type="ORF">S01H1_65223</name>
</gene>
<comment type="caution">
    <text evidence="5">The sequence shown here is derived from an EMBL/GenBank/DDBJ whole genome shotgun (WGS) entry which is preliminary data.</text>
</comment>
<dbReference type="PANTHER" id="PTHR43820">
    <property type="entry name" value="HIGH-AFFINITY BRANCHED-CHAIN AMINO ACID TRANSPORT ATP-BINDING PROTEIN LIVF"/>
    <property type="match status" value="1"/>
</dbReference>
<proteinExistence type="inferred from homology"/>
<sequence length="144" mass="16006">MGAYLRSDKDGIIGDLERVFEKFPRLRERLGQNAGTLSGGEQQMLAIGRALLAKPRLLLMDEPSLGLSPNFVEFVFDTIHELREKDGYTILLVEQNANQALGVADRGYVLETGRIVLEGETQALLDNEEVQRAYLGKSARTVKT</sequence>
<dbReference type="InterPro" id="IPR027417">
    <property type="entry name" value="P-loop_NTPase"/>
</dbReference>
<dbReference type="GO" id="GO:0005524">
    <property type="term" value="F:ATP binding"/>
    <property type="evidence" value="ECO:0007669"/>
    <property type="project" value="InterPro"/>
</dbReference>
<dbReference type="Pfam" id="PF00005">
    <property type="entry name" value="ABC_tran"/>
    <property type="match status" value="1"/>
</dbReference>
<comment type="similarity">
    <text evidence="1">Belongs to the ABC transporter superfamily.</text>
</comment>
<dbReference type="EMBL" id="BARS01043045">
    <property type="protein sequence ID" value="GAG35409.1"/>
    <property type="molecule type" value="Genomic_DNA"/>
</dbReference>
<dbReference type="InterPro" id="IPR052156">
    <property type="entry name" value="BCAA_Transport_ATP-bd_LivF"/>
</dbReference>
<dbReference type="GO" id="GO:0016887">
    <property type="term" value="F:ATP hydrolysis activity"/>
    <property type="evidence" value="ECO:0007669"/>
    <property type="project" value="InterPro"/>
</dbReference>
<dbReference type="PANTHER" id="PTHR43820:SF4">
    <property type="entry name" value="HIGH-AFFINITY BRANCHED-CHAIN AMINO ACID TRANSPORT ATP-BINDING PROTEIN LIVF"/>
    <property type="match status" value="1"/>
</dbReference>
<evidence type="ECO:0000256" key="2">
    <source>
        <dbReference type="ARBA" id="ARBA00022448"/>
    </source>
</evidence>
<evidence type="ECO:0000256" key="3">
    <source>
        <dbReference type="ARBA" id="ARBA00022970"/>
    </source>
</evidence>
<accession>X0WWR9</accession>